<dbReference type="Proteomes" id="UP000664779">
    <property type="component" value="Unassembled WGS sequence"/>
</dbReference>
<sequence length="323" mass="35154">MPSLSPSLPTVFCFAGQGSQYYHMAADLMQAHPVFKRWMDIGDRIIRDTQGFSPLEKIYAADCKASDPFDHLEHSHPALFMTQFATAKLVQHLGIKPDMLLGVSLGEFVAMSVAGMVPFETALKAIASQPAIFRKNAPAGCLIAVLASENICKTSPVLTASTEVAGVTARAHCVLACLANDKVEVLAELRRLDVAFQVLPVPFAFHSTWIENAKEDYLRAARGLSFETPFWPVWSACSGQRVEDLDTVAAWQIVRNPMQLRQAFSRIEADGGAHYVDLSPTGSLAAIQRQELDKTSASTVTNLLSPFGGNLQRLAEFCEASPA</sequence>
<evidence type="ECO:0000259" key="2">
    <source>
        <dbReference type="SMART" id="SM00827"/>
    </source>
</evidence>
<dbReference type="PANTHER" id="PTHR45681:SF6">
    <property type="entry name" value="POLYKETIDE SYNTHASE 37"/>
    <property type="match status" value="1"/>
</dbReference>
<dbReference type="Pfam" id="PF00698">
    <property type="entry name" value="Acyl_transf_1"/>
    <property type="match status" value="1"/>
</dbReference>
<dbReference type="SMART" id="SM00827">
    <property type="entry name" value="PKS_AT"/>
    <property type="match status" value="1"/>
</dbReference>
<name>A0A939ELZ9_9HYPH</name>
<dbReference type="GO" id="GO:0016746">
    <property type="term" value="F:acyltransferase activity"/>
    <property type="evidence" value="ECO:0007669"/>
    <property type="project" value="UniProtKB-KW"/>
</dbReference>
<feature type="domain" description="Malonyl-CoA:ACP transacylase (MAT)" evidence="2">
    <location>
        <begin position="13"/>
        <end position="314"/>
    </location>
</feature>
<organism evidence="3 4">
    <name type="scientific">Roseibium limicola</name>
    <dbReference type="NCBI Taxonomy" id="2816037"/>
    <lineage>
        <taxon>Bacteria</taxon>
        <taxon>Pseudomonadati</taxon>
        <taxon>Pseudomonadota</taxon>
        <taxon>Alphaproteobacteria</taxon>
        <taxon>Hyphomicrobiales</taxon>
        <taxon>Stappiaceae</taxon>
        <taxon>Roseibium</taxon>
    </lineage>
</organism>
<comment type="caution">
    <text evidence="3">The sequence shown here is derived from an EMBL/GenBank/DDBJ whole genome shotgun (WGS) entry which is preliminary data.</text>
</comment>
<dbReference type="PANTHER" id="PTHR45681">
    <property type="entry name" value="POLYKETIDE SYNTHASE 44-RELATED"/>
    <property type="match status" value="1"/>
</dbReference>
<protein>
    <submittedName>
        <fullName evidence="3">Acyltransferase domain-containing protein</fullName>
    </submittedName>
</protein>
<gene>
    <name evidence="3" type="ORF">J0X15_03590</name>
</gene>
<dbReference type="Gene3D" id="3.40.366.10">
    <property type="entry name" value="Malonyl-Coenzyme A Acyl Carrier Protein, domain 2"/>
    <property type="match status" value="1"/>
</dbReference>
<dbReference type="InterPro" id="IPR016035">
    <property type="entry name" value="Acyl_Trfase/lysoPLipase"/>
</dbReference>
<evidence type="ECO:0000256" key="1">
    <source>
        <dbReference type="ARBA" id="ARBA00022679"/>
    </source>
</evidence>
<dbReference type="InterPro" id="IPR050444">
    <property type="entry name" value="Polyketide_Synthase"/>
</dbReference>
<dbReference type="SUPFAM" id="SSF52151">
    <property type="entry name" value="FabD/lysophospholipase-like"/>
    <property type="match status" value="1"/>
</dbReference>
<proteinExistence type="predicted"/>
<dbReference type="InterPro" id="IPR001227">
    <property type="entry name" value="Ac_transferase_dom_sf"/>
</dbReference>
<dbReference type="AlphaFoldDB" id="A0A939ELZ9"/>
<dbReference type="InterPro" id="IPR014043">
    <property type="entry name" value="Acyl_transferase_dom"/>
</dbReference>
<accession>A0A939ELZ9</accession>
<dbReference type="RefSeq" id="WP_206938233.1">
    <property type="nucleotide sequence ID" value="NZ_JAFLNF010000001.1"/>
</dbReference>
<keyword evidence="3" id="KW-0012">Acyltransferase</keyword>
<reference evidence="3" key="1">
    <citation type="submission" date="2021-03" db="EMBL/GenBank/DDBJ databases">
        <title>Roseibium sp. CAU 1637 isolated from Incheon.</title>
        <authorList>
            <person name="Kim W."/>
        </authorList>
    </citation>
    <scope>NUCLEOTIDE SEQUENCE</scope>
    <source>
        <strain evidence="3">CAU 1637</strain>
    </source>
</reference>
<evidence type="ECO:0000313" key="3">
    <source>
        <dbReference type="EMBL" id="MBO0344296.1"/>
    </source>
</evidence>
<evidence type="ECO:0000313" key="4">
    <source>
        <dbReference type="Proteomes" id="UP000664779"/>
    </source>
</evidence>
<keyword evidence="1" id="KW-0808">Transferase</keyword>
<keyword evidence="4" id="KW-1185">Reference proteome</keyword>
<dbReference type="EMBL" id="JAFLNF010000001">
    <property type="protein sequence ID" value="MBO0344296.1"/>
    <property type="molecule type" value="Genomic_DNA"/>
</dbReference>